<dbReference type="EMBL" id="MGBG01000018">
    <property type="protein sequence ID" value="OGK64648.1"/>
    <property type="molecule type" value="Genomic_DNA"/>
</dbReference>
<keyword evidence="6 12" id="KW-1133">Transmembrane helix</keyword>
<keyword evidence="3 12" id="KW-0138">CF(0)</keyword>
<dbReference type="GO" id="GO:0045259">
    <property type="term" value="C:proton-transporting ATP synthase complex"/>
    <property type="evidence" value="ECO:0007669"/>
    <property type="project" value="UniProtKB-KW"/>
</dbReference>
<dbReference type="AlphaFoldDB" id="A0A1F7K9V2"/>
<comment type="similarity">
    <text evidence="1 12 13">Belongs to the ATPase B chain family.</text>
</comment>
<evidence type="ECO:0000256" key="8">
    <source>
        <dbReference type="ARBA" id="ARBA00023136"/>
    </source>
</evidence>
<comment type="subunit">
    <text evidence="12">F-type ATPases have 2 components, F(1) - the catalytic core - and F(0) - the membrane proton channel. F(1) has five subunits: alpha(3), beta(3), gamma(1), delta(1), epsilon(1). F(0) has three main subunits: a(1), b(2) and c(10-14). The alpha and beta chains form an alternating ring which encloses part of the gamma chain. F(1) is attached to F(0) by a central stalk formed by the gamma and epsilon chains, while a peripheral stalk is formed by the delta and b chains.</text>
</comment>
<evidence type="ECO:0000256" key="9">
    <source>
        <dbReference type="ARBA" id="ARBA00023310"/>
    </source>
</evidence>
<evidence type="ECO:0000256" key="13">
    <source>
        <dbReference type="RuleBase" id="RU003848"/>
    </source>
</evidence>
<dbReference type="Proteomes" id="UP000178450">
    <property type="component" value="Unassembled WGS sequence"/>
</dbReference>
<dbReference type="GO" id="GO:0012505">
    <property type="term" value="C:endomembrane system"/>
    <property type="evidence" value="ECO:0007669"/>
    <property type="project" value="UniProtKB-SubCell"/>
</dbReference>
<evidence type="ECO:0000256" key="1">
    <source>
        <dbReference type="ARBA" id="ARBA00005513"/>
    </source>
</evidence>
<evidence type="ECO:0000256" key="10">
    <source>
        <dbReference type="ARBA" id="ARBA00025198"/>
    </source>
</evidence>
<feature type="coiled-coil region" evidence="14">
    <location>
        <begin position="34"/>
        <end position="118"/>
    </location>
</feature>
<evidence type="ECO:0000256" key="4">
    <source>
        <dbReference type="ARBA" id="ARBA00022692"/>
    </source>
</evidence>
<dbReference type="InterPro" id="IPR050059">
    <property type="entry name" value="ATP_synthase_B_chain"/>
</dbReference>
<evidence type="ECO:0000256" key="6">
    <source>
        <dbReference type="ARBA" id="ARBA00022989"/>
    </source>
</evidence>
<evidence type="ECO:0000313" key="15">
    <source>
        <dbReference type="EMBL" id="OGK64648.1"/>
    </source>
</evidence>
<keyword evidence="7 12" id="KW-0406">Ion transport</keyword>
<dbReference type="Pfam" id="PF00430">
    <property type="entry name" value="ATP-synt_B"/>
    <property type="match status" value="1"/>
</dbReference>
<evidence type="ECO:0000256" key="5">
    <source>
        <dbReference type="ARBA" id="ARBA00022781"/>
    </source>
</evidence>
<evidence type="ECO:0000256" key="11">
    <source>
        <dbReference type="ARBA" id="ARBA00037847"/>
    </source>
</evidence>
<accession>A0A1F7K9V2</accession>
<protein>
    <recommendedName>
        <fullName evidence="12">ATP synthase subunit b</fullName>
    </recommendedName>
    <alternativeName>
        <fullName evidence="12">ATP synthase F(0) sector subunit b</fullName>
    </alternativeName>
    <alternativeName>
        <fullName evidence="12">ATPase subunit I</fullName>
    </alternativeName>
    <alternativeName>
        <fullName evidence="12">F-type ATPase subunit b</fullName>
        <shortName evidence="12">F-ATPase subunit b</shortName>
    </alternativeName>
</protein>
<feature type="transmembrane region" description="Helical" evidence="12">
    <location>
        <begin position="6"/>
        <end position="25"/>
    </location>
</feature>
<evidence type="ECO:0000256" key="3">
    <source>
        <dbReference type="ARBA" id="ARBA00022547"/>
    </source>
</evidence>
<reference evidence="15 16" key="1">
    <citation type="journal article" date="2016" name="Nat. Commun.">
        <title>Thousands of microbial genomes shed light on interconnected biogeochemical processes in an aquifer system.</title>
        <authorList>
            <person name="Anantharaman K."/>
            <person name="Brown C.T."/>
            <person name="Hug L.A."/>
            <person name="Sharon I."/>
            <person name="Castelle C.J."/>
            <person name="Probst A.J."/>
            <person name="Thomas B.C."/>
            <person name="Singh A."/>
            <person name="Wilkins M.J."/>
            <person name="Karaoz U."/>
            <person name="Brodie E.L."/>
            <person name="Williams K.H."/>
            <person name="Hubbard S.S."/>
            <person name="Banfield J.F."/>
        </authorList>
    </citation>
    <scope>NUCLEOTIDE SEQUENCE [LARGE SCALE GENOMIC DNA]</scope>
</reference>
<keyword evidence="2 12" id="KW-0813">Transport</keyword>
<evidence type="ECO:0000256" key="14">
    <source>
        <dbReference type="SAM" id="Coils"/>
    </source>
</evidence>
<keyword evidence="9 12" id="KW-0066">ATP synthesis</keyword>
<evidence type="ECO:0000313" key="16">
    <source>
        <dbReference type="Proteomes" id="UP000178450"/>
    </source>
</evidence>
<comment type="function">
    <text evidence="12">Component of the F(0) channel, it forms part of the peripheral stalk, linking F(1) to F(0).</text>
</comment>
<keyword evidence="8 12" id="KW-0472">Membrane</keyword>
<name>A0A1F7K9V2_9BACT</name>
<dbReference type="GO" id="GO:0005886">
    <property type="term" value="C:plasma membrane"/>
    <property type="evidence" value="ECO:0007669"/>
    <property type="project" value="UniProtKB-SubCell"/>
</dbReference>
<dbReference type="PANTHER" id="PTHR33445">
    <property type="entry name" value="ATP SYNTHASE SUBUNIT B', CHLOROPLASTIC"/>
    <property type="match status" value="1"/>
</dbReference>
<comment type="caution">
    <text evidence="15">The sequence shown here is derived from an EMBL/GenBank/DDBJ whole genome shotgun (WGS) entry which is preliminary data.</text>
</comment>
<dbReference type="GO" id="GO:0046961">
    <property type="term" value="F:proton-transporting ATPase activity, rotational mechanism"/>
    <property type="evidence" value="ECO:0007669"/>
    <property type="project" value="TreeGrafter"/>
</dbReference>
<organism evidence="15 16">
    <name type="scientific">Candidatus Roizmanbacteria bacterium RIFOXYA1_FULL_41_12</name>
    <dbReference type="NCBI Taxonomy" id="1802082"/>
    <lineage>
        <taxon>Bacteria</taxon>
        <taxon>Candidatus Roizmaniibacteriota</taxon>
    </lineage>
</organism>
<comment type="subcellular location">
    <subcellularLocation>
        <location evidence="12">Cell membrane</location>
        <topology evidence="12">Single-pass membrane protein</topology>
    </subcellularLocation>
    <subcellularLocation>
        <location evidence="11">Endomembrane system</location>
        <topology evidence="11">Single-pass membrane protein</topology>
    </subcellularLocation>
</comment>
<keyword evidence="4 12" id="KW-0812">Transmembrane</keyword>
<evidence type="ECO:0000256" key="2">
    <source>
        <dbReference type="ARBA" id="ARBA00022448"/>
    </source>
</evidence>
<dbReference type="InterPro" id="IPR002146">
    <property type="entry name" value="ATP_synth_b/b'su_bac/chlpt"/>
</dbReference>
<comment type="function">
    <text evidence="10 12">F(1)F(0) ATP synthase produces ATP from ADP in the presence of a proton or sodium gradient. F-type ATPases consist of two structural domains, F(1) containing the extramembraneous catalytic core and F(0) containing the membrane proton channel, linked together by a central stalk and a peripheral stalk. During catalysis, ATP synthesis in the catalytic domain of F(1) is coupled via a rotary mechanism of the central stalk subunits to proton translocation.</text>
</comment>
<keyword evidence="5 12" id="KW-0375">Hydrogen ion transport</keyword>
<proteinExistence type="inferred from homology"/>
<dbReference type="HAMAP" id="MF_01398">
    <property type="entry name" value="ATP_synth_b_bprime"/>
    <property type="match status" value="1"/>
</dbReference>
<evidence type="ECO:0000256" key="7">
    <source>
        <dbReference type="ARBA" id="ARBA00023065"/>
    </source>
</evidence>
<gene>
    <name evidence="12" type="primary">atpF</name>
    <name evidence="15" type="ORF">A2209_03605</name>
</gene>
<dbReference type="CDD" id="cd06503">
    <property type="entry name" value="ATP-synt_Fo_b"/>
    <property type="match status" value="1"/>
</dbReference>
<sequence>MEKLGIDLKVMTAQIINFILLLILFKKFVYKPFLQALKNQAKKEQEALAKIEDYENKEKVLYDRKLQLEKDYEEKLKKMYSKMKKETSEAKRQILKEAQSEAEELRRHNLELIEADRNKMFNEVKQESTKIALALSEKALSEIVGRSLQSEIVKEVVKKLPKVKYAN</sequence>
<keyword evidence="12" id="KW-1003">Cell membrane</keyword>
<keyword evidence="14" id="KW-0175">Coiled coil</keyword>
<evidence type="ECO:0000256" key="12">
    <source>
        <dbReference type="HAMAP-Rule" id="MF_01398"/>
    </source>
</evidence>
<dbReference type="GO" id="GO:0046933">
    <property type="term" value="F:proton-transporting ATP synthase activity, rotational mechanism"/>
    <property type="evidence" value="ECO:0007669"/>
    <property type="project" value="UniProtKB-UniRule"/>
</dbReference>
<dbReference type="PANTHER" id="PTHR33445:SF2">
    <property type="entry name" value="ATP SYNTHASE SUBUNIT B', CHLOROPLASTIC"/>
    <property type="match status" value="1"/>
</dbReference>